<dbReference type="GO" id="GO:0005737">
    <property type="term" value="C:cytoplasm"/>
    <property type="evidence" value="ECO:0007669"/>
    <property type="project" value="TreeGrafter"/>
</dbReference>
<evidence type="ECO:0000256" key="11">
    <source>
        <dbReference type="ARBA" id="ARBA00031693"/>
    </source>
</evidence>
<comment type="caution">
    <text evidence="15">The sequence shown here is derived from an EMBL/GenBank/DDBJ whole genome shotgun (WGS) entry which is preliminary data.</text>
</comment>
<dbReference type="InterPro" id="IPR050582">
    <property type="entry name" value="HAD-like_SerB"/>
</dbReference>
<accession>A0A4Y8ZP88</accession>
<protein>
    <recommendedName>
        <fullName evidence="5">Phosphoserine phosphatase</fullName>
        <ecNumber evidence="4">3.1.3.3</ecNumber>
    </recommendedName>
    <alternativeName>
        <fullName evidence="11">O-phosphoserine phosphohydrolase</fullName>
    </alternativeName>
</protein>
<evidence type="ECO:0000256" key="10">
    <source>
        <dbReference type="ARBA" id="ARBA00023299"/>
    </source>
</evidence>
<dbReference type="NCBIfam" id="TIGR01488">
    <property type="entry name" value="HAD-SF-IB"/>
    <property type="match status" value="1"/>
</dbReference>
<dbReference type="UniPathway" id="UPA00135">
    <property type="reaction ID" value="UER00198"/>
</dbReference>
<evidence type="ECO:0000256" key="6">
    <source>
        <dbReference type="ARBA" id="ARBA00022605"/>
    </source>
</evidence>
<proteinExistence type="inferred from homology"/>
<dbReference type="Proteomes" id="UP000298213">
    <property type="component" value="Unassembled WGS sequence"/>
</dbReference>
<dbReference type="OrthoDB" id="9792539at2"/>
<dbReference type="AlphaFoldDB" id="A0A4Y8ZP88"/>
<evidence type="ECO:0000256" key="13">
    <source>
        <dbReference type="ARBA" id="ARBA00048523"/>
    </source>
</evidence>
<dbReference type="GO" id="GO:0006564">
    <property type="term" value="P:L-serine biosynthetic process"/>
    <property type="evidence" value="ECO:0007669"/>
    <property type="project" value="UniProtKB-KW"/>
</dbReference>
<gene>
    <name evidence="15" type="primary">serB</name>
    <name evidence="15" type="ORF">E2493_19050</name>
</gene>
<dbReference type="PANTHER" id="PTHR43344:SF2">
    <property type="entry name" value="PHOSPHOSERINE PHOSPHATASE"/>
    <property type="match status" value="1"/>
</dbReference>
<dbReference type="PANTHER" id="PTHR43344">
    <property type="entry name" value="PHOSPHOSERINE PHOSPHATASE"/>
    <property type="match status" value="1"/>
</dbReference>
<dbReference type="SFLD" id="SFLDF00029">
    <property type="entry name" value="phosphoserine_phosphatase"/>
    <property type="match status" value="1"/>
</dbReference>
<dbReference type="Gene3D" id="3.40.50.1000">
    <property type="entry name" value="HAD superfamily/HAD-like"/>
    <property type="match status" value="1"/>
</dbReference>
<dbReference type="EC" id="3.1.3.3" evidence="4"/>
<dbReference type="SFLD" id="SFLDG01136">
    <property type="entry name" value="C1.6:_Phosphoserine_Phosphatas"/>
    <property type="match status" value="1"/>
</dbReference>
<keyword evidence="8 15" id="KW-0378">Hydrolase</keyword>
<comment type="pathway">
    <text evidence="2">Amino-acid biosynthesis; L-serine biosynthesis; L-serine from 3-phospho-D-glycerate: step 3/3.</text>
</comment>
<feature type="active site" description="Nucleophile" evidence="14">
    <location>
        <position position="83"/>
    </location>
</feature>
<dbReference type="SUPFAM" id="SSF56784">
    <property type="entry name" value="HAD-like"/>
    <property type="match status" value="1"/>
</dbReference>
<organism evidence="15 16">
    <name type="scientific">Sphingomonas parva</name>
    <dbReference type="NCBI Taxonomy" id="2555898"/>
    <lineage>
        <taxon>Bacteria</taxon>
        <taxon>Pseudomonadati</taxon>
        <taxon>Pseudomonadota</taxon>
        <taxon>Alphaproteobacteria</taxon>
        <taxon>Sphingomonadales</taxon>
        <taxon>Sphingomonadaceae</taxon>
        <taxon>Sphingomonas</taxon>
    </lineage>
</organism>
<dbReference type="Pfam" id="PF12710">
    <property type="entry name" value="HAD"/>
    <property type="match status" value="1"/>
</dbReference>
<keyword evidence="16" id="KW-1185">Reference proteome</keyword>
<reference evidence="15 16" key="1">
    <citation type="submission" date="2019-03" db="EMBL/GenBank/DDBJ databases">
        <title>Genome sequence of Sphingomonas sp. 17J27-24.</title>
        <authorList>
            <person name="Kim M."/>
            <person name="Maeng S."/>
            <person name="Sathiyaraj S."/>
        </authorList>
    </citation>
    <scope>NUCLEOTIDE SEQUENCE [LARGE SCALE GENOMIC DNA]</scope>
    <source>
        <strain evidence="15 16">17J27-24</strain>
    </source>
</reference>
<dbReference type="GO" id="GO:0036424">
    <property type="term" value="F:L-phosphoserine phosphatase activity"/>
    <property type="evidence" value="ECO:0007669"/>
    <property type="project" value="InterPro"/>
</dbReference>
<dbReference type="InterPro" id="IPR036412">
    <property type="entry name" value="HAD-like_sf"/>
</dbReference>
<name>A0A4Y8ZP88_9SPHN</name>
<evidence type="ECO:0000256" key="3">
    <source>
        <dbReference type="ARBA" id="ARBA00009184"/>
    </source>
</evidence>
<evidence type="ECO:0000256" key="2">
    <source>
        <dbReference type="ARBA" id="ARBA00005135"/>
    </source>
</evidence>
<evidence type="ECO:0000256" key="14">
    <source>
        <dbReference type="PIRSR" id="PIRSR604469-1"/>
    </source>
</evidence>
<evidence type="ECO:0000313" key="16">
    <source>
        <dbReference type="Proteomes" id="UP000298213"/>
    </source>
</evidence>
<dbReference type="InterPro" id="IPR023214">
    <property type="entry name" value="HAD_sf"/>
</dbReference>
<dbReference type="RefSeq" id="WP_135090066.1">
    <property type="nucleotide sequence ID" value="NZ_SPDV01000061.1"/>
</dbReference>
<evidence type="ECO:0000256" key="4">
    <source>
        <dbReference type="ARBA" id="ARBA00012640"/>
    </source>
</evidence>
<evidence type="ECO:0000313" key="15">
    <source>
        <dbReference type="EMBL" id="TFI56649.1"/>
    </source>
</evidence>
<sequence>MFIATLIAKQRLAGGDISHAEDALRAAGIEPMGRSWIEEDKACDLLFSADPAPARSALEGRFAGVDVIVQGEAGRRKRLLVADMDSTMITVECIDELADYAGLKAEVADITERAMRGELRFEEALRARVRLLEGLDEAVIDQCRSERVRLMPGAASLVRTMRRDGALTILVSGGFTRFADPLGAEIGFERVIANRLLGAEGRLDGTVAEPIVGAETKKATLLDGLAERGLEAEDALAVGDGANDIPMLQAAGLGVAYHAKPAAAAAADARIEQGDLTALLYAQGYARAEWAD</sequence>
<keyword evidence="9" id="KW-0460">Magnesium</keyword>
<evidence type="ECO:0000256" key="1">
    <source>
        <dbReference type="ARBA" id="ARBA00001946"/>
    </source>
</evidence>
<feature type="active site" description="Proton donor" evidence="14">
    <location>
        <position position="85"/>
    </location>
</feature>
<evidence type="ECO:0000256" key="8">
    <source>
        <dbReference type="ARBA" id="ARBA00022801"/>
    </source>
</evidence>
<dbReference type="InterPro" id="IPR004469">
    <property type="entry name" value="PSP"/>
</dbReference>
<keyword evidence="10" id="KW-0718">Serine biosynthesis</keyword>
<evidence type="ECO:0000256" key="12">
    <source>
        <dbReference type="ARBA" id="ARBA00048138"/>
    </source>
</evidence>
<comment type="similarity">
    <text evidence="3">Belongs to the HAD-like hydrolase superfamily. SerB family.</text>
</comment>
<evidence type="ECO:0000256" key="9">
    <source>
        <dbReference type="ARBA" id="ARBA00022842"/>
    </source>
</evidence>
<dbReference type="GO" id="GO:0000287">
    <property type="term" value="F:magnesium ion binding"/>
    <property type="evidence" value="ECO:0007669"/>
    <property type="project" value="TreeGrafter"/>
</dbReference>
<dbReference type="SFLD" id="SFLDS00003">
    <property type="entry name" value="Haloacid_Dehalogenase"/>
    <property type="match status" value="1"/>
</dbReference>
<dbReference type="SFLD" id="SFLDG01137">
    <property type="entry name" value="C1.6.1:_Phosphoserine_Phosphat"/>
    <property type="match status" value="1"/>
</dbReference>
<evidence type="ECO:0000256" key="7">
    <source>
        <dbReference type="ARBA" id="ARBA00022723"/>
    </source>
</evidence>
<dbReference type="NCBIfam" id="TIGR00338">
    <property type="entry name" value="serB"/>
    <property type="match status" value="1"/>
</dbReference>
<evidence type="ECO:0000256" key="5">
    <source>
        <dbReference type="ARBA" id="ARBA00015196"/>
    </source>
</evidence>
<keyword evidence="7" id="KW-0479">Metal-binding</keyword>
<keyword evidence="6" id="KW-0028">Amino-acid biosynthesis</keyword>
<dbReference type="EMBL" id="SPDV01000061">
    <property type="protein sequence ID" value="TFI56649.1"/>
    <property type="molecule type" value="Genomic_DNA"/>
</dbReference>
<comment type="catalytic activity">
    <reaction evidence="13">
        <text>O-phospho-D-serine + H2O = D-serine + phosphate</text>
        <dbReference type="Rhea" id="RHEA:24873"/>
        <dbReference type="ChEBI" id="CHEBI:15377"/>
        <dbReference type="ChEBI" id="CHEBI:35247"/>
        <dbReference type="ChEBI" id="CHEBI:43474"/>
        <dbReference type="ChEBI" id="CHEBI:58680"/>
        <dbReference type="EC" id="3.1.3.3"/>
    </reaction>
</comment>
<comment type="cofactor">
    <cofactor evidence="1">
        <name>Mg(2+)</name>
        <dbReference type="ChEBI" id="CHEBI:18420"/>
    </cofactor>
</comment>
<comment type="catalytic activity">
    <reaction evidence="12">
        <text>O-phospho-L-serine + H2O = L-serine + phosphate</text>
        <dbReference type="Rhea" id="RHEA:21208"/>
        <dbReference type="ChEBI" id="CHEBI:15377"/>
        <dbReference type="ChEBI" id="CHEBI:33384"/>
        <dbReference type="ChEBI" id="CHEBI:43474"/>
        <dbReference type="ChEBI" id="CHEBI:57524"/>
        <dbReference type="EC" id="3.1.3.3"/>
    </reaction>
</comment>